<dbReference type="CDD" id="cd03441">
    <property type="entry name" value="R_hydratase_like"/>
    <property type="match status" value="1"/>
</dbReference>
<keyword evidence="5" id="KW-1185">Reference proteome</keyword>
<dbReference type="Proteomes" id="UP001551695">
    <property type="component" value="Unassembled WGS sequence"/>
</dbReference>
<sequence length="353" mass="37713">MGTEQTIAQPETATRGQTAAIAGRRFRVRDHYVVGREKVREFARAVQNLHGAHQNESDARALGHDNVVAPPTFVSVIGTACTRALLDTVLTDYDLSQVLQTDQVFELHRPILAGDRISTEIRIESLRQFSDNDFIQVKFVMTNQRGEVAQVGSTTIVARRGAEVDPNLVDAVESVFMHDRPSGLAANDPLVELSPGAPSVTPPVTAPESLRVHTLPDFEKLTAGQALPAGSARVTRGDLANYAGVAGDPNPIHFSDRAAQLVGLPTVVAHGLLTMGLAADYLSTWLGDPTAIAKFSVRFAGFVPVSADAATTVEFQGKIKSLDPATRTGVISLSGTSLGRKLFGRAVAEVRFS</sequence>
<feature type="domain" description="FAS1-like dehydratase" evidence="3">
    <location>
        <begin position="22"/>
        <end position="148"/>
    </location>
</feature>
<reference evidence="4 5" key="1">
    <citation type="submission" date="2024-06" db="EMBL/GenBank/DDBJ databases">
        <title>The Natural Products Discovery Center: Release of the First 8490 Sequenced Strains for Exploring Actinobacteria Biosynthetic Diversity.</title>
        <authorList>
            <person name="Kalkreuter E."/>
            <person name="Kautsar S.A."/>
            <person name="Yang D."/>
            <person name="Bader C.D."/>
            <person name="Teijaro C.N."/>
            <person name="Fluegel L."/>
            <person name="Davis C.M."/>
            <person name="Simpson J.R."/>
            <person name="Lauterbach L."/>
            <person name="Steele A.D."/>
            <person name="Gui C."/>
            <person name="Meng S."/>
            <person name="Li G."/>
            <person name="Viehrig K."/>
            <person name="Ye F."/>
            <person name="Su P."/>
            <person name="Kiefer A.F."/>
            <person name="Nichols A."/>
            <person name="Cepeda A.J."/>
            <person name="Yan W."/>
            <person name="Fan B."/>
            <person name="Jiang Y."/>
            <person name="Adhikari A."/>
            <person name="Zheng C.-J."/>
            <person name="Schuster L."/>
            <person name="Cowan T.M."/>
            <person name="Smanski M.J."/>
            <person name="Chevrette M.G."/>
            <person name="De Carvalho L.P.S."/>
            <person name="Shen B."/>
        </authorList>
    </citation>
    <scope>NUCLEOTIDE SEQUENCE [LARGE SCALE GENOMIC DNA]</scope>
    <source>
        <strain evidence="4 5">NPDC050403</strain>
    </source>
</reference>
<evidence type="ECO:0000256" key="1">
    <source>
        <dbReference type="ARBA" id="ARBA00005254"/>
    </source>
</evidence>
<organism evidence="4 5">
    <name type="scientific">Nocardia aurea</name>
    <dbReference type="NCBI Taxonomy" id="2144174"/>
    <lineage>
        <taxon>Bacteria</taxon>
        <taxon>Bacillati</taxon>
        <taxon>Actinomycetota</taxon>
        <taxon>Actinomycetes</taxon>
        <taxon>Mycobacteriales</taxon>
        <taxon>Nocardiaceae</taxon>
        <taxon>Nocardia</taxon>
    </lineage>
</organism>
<protein>
    <submittedName>
        <fullName evidence="4">Fused (3R)-hydroxyacyl-ACP dehydratase subunits HadA/HadB</fullName>
    </submittedName>
</protein>
<dbReference type="Pfam" id="PF13452">
    <property type="entry name" value="FAS1_DH_region"/>
    <property type="match status" value="1"/>
</dbReference>
<dbReference type="InterPro" id="IPR002539">
    <property type="entry name" value="MaoC-like_dom"/>
</dbReference>
<accession>A0ABV3G254</accession>
<dbReference type="EMBL" id="JBFAKC010000015">
    <property type="protein sequence ID" value="MEV0711526.1"/>
    <property type="molecule type" value="Genomic_DNA"/>
</dbReference>
<dbReference type="Pfam" id="PF01575">
    <property type="entry name" value="MaoC_dehydratas"/>
    <property type="match status" value="1"/>
</dbReference>
<evidence type="ECO:0000313" key="4">
    <source>
        <dbReference type="EMBL" id="MEV0711526.1"/>
    </source>
</evidence>
<comment type="caution">
    <text evidence="4">The sequence shown here is derived from an EMBL/GenBank/DDBJ whole genome shotgun (WGS) entry which is preliminary data.</text>
</comment>
<dbReference type="InterPro" id="IPR029069">
    <property type="entry name" value="HotDog_dom_sf"/>
</dbReference>
<dbReference type="NCBIfam" id="NF040620">
    <property type="entry name" value="fused_HadA_HadB"/>
    <property type="match status" value="1"/>
</dbReference>
<gene>
    <name evidence="4" type="ORF">AB0I48_28560</name>
</gene>
<evidence type="ECO:0000259" key="3">
    <source>
        <dbReference type="Pfam" id="PF13452"/>
    </source>
</evidence>
<dbReference type="RefSeq" id="WP_357787951.1">
    <property type="nucleotide sequence ID" value="NZ_JBFAKC010000015.1"/>
</dbReference>
<dbReference type="SUPFAM" id="SSF54637">
    <property type="entry name" value="Thioesterase/thiol ester dehydrase-isomerase"/>
    <property type="match status" value="2"/>
</dbReference>
<evidence type="ECO:0000259" key="2">
    <source>
        <dbReference type="Pfam" id="PF01575"/>
    </source>
</evidence>
<evidence type="ECO:0000313" key="5">
    <source>
        <dbReference type="Proteomes" id="UP001551695"/>
    </source>
</evidence>
<dbReference type="PANTHER" id="PTHR43841">
    <property type="entry name" value="3-HYDROXYACYL-THIOESTER DEHYDRATASE HTDX-RELATED"/>
    <property type="match status" value="1"/>
</dbReference>
<comment type="similarity">
    <text evidence="1">Belongs to the enoyl-CoA hydratase/isomerase family.</text>
</comment>
<feature type="domain" description="MaoC-like" evidence="2">
    <location>
        <begin position="231"/>
        <end position="321"/>
    </location>
</feature>
<name>A0ABV3G254_9NOCA</name>
<dbReference type="PANTHER" id="PTHR43841:SF3">
    <property type="entry name" value="(3R)-HYDROXYACYL-ACP DEHYDRATASE SUBUNIT HADB"/>
    <property type="match status" value="1"/>
</dbReference>
<dbReference type="InterPro" id="IPR039569">
    <property type="entry name" value="FAS1-like_DH_region"/>
</dbReference>
<dbReference type="Gene3D" id="3.10.129.10">
    <property type="entry name" value="Hotdog Thioesterase"/>
    <property type="match status" value="2"/>
</dbReference>
<proteinExistence type="inferred from homology"/>